<evidence type="ECO:0000313" key="2">
    <source>
        <dbReference type="Proteomes" id="UP001341840"/>
    </source>
</evidence>
<keyword evidence="2" id="KW-1185">Reference proteome</keyword>
<gene>
    <name evidence="1" type="ORF">PIB30_024669</name>
</gene>
<dbReference type="PANTHER" id="PTHR36020:SF1">
    <property type="entry name" value="TRANSMEMBRANE PROTEIN"/>
    <property type="match status" value="1"/>
</dbReference>
<evidence type="ECO:0008006" key="3">
    <source>
        <dbReference type="Google" id="ProtNLM"/>
    </source>
</evidence>
<organism evidence="1 2">
    <name type="scientific">Stylosanthes scabra</name>
    <dbReference type="NCBI Taxonomy" id="79078"/>
    <lineage>
        <taxon>Eukaryota</taxon>
        <taxon>Viridiplantae</taxon>
        <taxon>Streptophyta</taxon>
        <taxon>Embryophyta</taxon>
        <taxon>Tracheophyta</taxon>
        <taxon>Spermatophyta</taxon>
        <taxon>Magnoliopsida</taxon>
        <taxon>eudicotyledons</taxon>
        <taxon>Gunneridae</taxon>
        <taxon>Pentapetalae</taxon>
        <taxon>rosids</taxon>
        <taxon>fabids</taxon>
        <taxon>Fabales</taxon>
        <taxon>Fabaceae</taxon>
        <taxon>Papilionoideae</taxon>
        <taxon>50 kb inversion clade</taxon>
        <taxon>dalbergioids sensu lato</taxon>
        <taxon>Dalbergieae</taxon>
        <taxon>Pterocarpus clade</taxon>
        <taxon>Stylosanthes</taxon>
    </lineage>
</organism>
<evidence type="ECO:0000313" key="1">
    <source>
        <dbReference type="EMBL" id="MED6206223.1"/>
    </source>
</evidence>
<reference evidence="1 2" key="1">
    <citation type="journal article" date="2023" name="Plants (Basel)">
        <title>Bridging the Gap: Combining Genomics and Transcriptomics Approaches to Understand Stylosanthes scabra, an Orphan Legume from the Brazilian Caatinga.</title>
        <authorList>
            <person name="Ferreira-Neto J.R.C."/>
            <person name="da Silva M.D."/>
            <person name="Binneck E."/>
            <person name="de Melo N.F."/>
            <person name="da Silva R.H."/>
            <person name="de Melo A.L.T.M."/>
            <person name="Pandolfi V."/>
            <person name="Bustamante F.O."/>
            <person name="Brasileiro-Vidal A.C."/>
            <person name="Benko-Iseppon A.M."/>
        </authorList>
    </citation>
    <scope>NUCLEOTIDE SEQUENCE [LARGE SCALE GENOMIC DNA]</scope>
    <source>
        <tissue evidence="1">Leaves</tissue>
    </source>
</reference>
<protein>
    <recommendedName>
        <fullName evidence="3">Transmembrane protein</fullName>
    </recommendedName>
</protein>
<dbReference type="EMBL" id="JASCZI010241744">
    <property type="protein sequence ID" value="MED6206223.1"/>
    <property type="molecule type" value="Genomic_DNA"/>
</dbReference>
<comment type="caution">
    <text evidence="1">The sequence shown here is derived from an EMBL/GenBank/DDBJ whole genome shotgun (WGS) entry which is preliminary data.</text>
</comment>
<accession>A0ABU6YBR8</accession>
<proteinExistence type="predicted"/>
<dbReference type="Proteomes" id="UP001341840">
    <property type="component" value="Unassembled WGS sequence"/>
</dbReference>
<dbReference type="PANTHER" id="PTHR36020">
    <property type="entry name" value="TRANSMEMBRANE PROTEIN"/>
    <property type="match status" value="1"/>
</dbReference>
<sequence>MATTLLWNLQNLWPFSLFRNDDVTASKRIVTKLPIPEHTKQFVFAFHNPQTQSTIYVLSALTLSEGSASDARSLITAIKPDAVLVHADPSFLDDDEEEPAFANNPLPTSSFEVIRRCFVDRIDQDRYQNLAGSFVLREIFGTGFHGHVLAAKLAAEEVGSSFFVINSPFGNSCLSGSSSSSNGSKNSDRVRVGGGSILQGLVNSAATGFGLSPSRSYKRLCLNNDVHSQLLKALSLCLEPFATSSGSSSMEYEIRPMSSYEIPAFARSTYPLLEDLHDIFGDLPSIGKALAHVQKMLVDVSRGEVLDPRTVSEVYTFRIAVEVLRIGLSKNGSRPIKGKGAPNKGGEVEFLELSLEDKSHALLVQAIRSQGEKYKTIVAVVDAGALEGLRKHWDTPVPPQVRDIVGQITHCGRDGAFLINNDRNWLLADRPVVAVGAGASAILGASSLSKAVPASSVMKVVTYKVPASLKLILNQTQRALAFAFGPSKAAAGAKASSTIRAAASATKIRAVTHSIIVYAERTSISAMKTAFYEIMRKRKMQRVGFLPLATFACSMGTCTGLIVYGDGIECAVESVPAAPSIASLGRGIQHLREASQAVMQAEGTRIQKSIESLTNRIKGSKGR</sequence>
<name>A0ABU6YBR8_9FABA</name>